<comment type="function">
    <text evidence="8">Component of the Mediator complex, a coactivator involved in the regulated transcription of nearly all RNA polymerase II-dependent genes. Mediator functions as a bridge to convey information from gene-specific regulatory proteins to the basal RNA polymerase II transcription machinery. Mediator is recruited to promoters by direct interactions with regulatory proteins and serves as a scaffold for the assembly of a functional preinitiation complex with RNA polymerase II and the general transcription factors.</text>
</comment>
<evidence type="ECO:0000256" key="5">
    <source>
        <dbReference type="ARBA" id="ARBA00023159"/>
    </source>
</evidence>
<evidence type="ECO:0000256" key="2">
    <source>
        <dbReference type="ARBA" id="ARBA00005770"/>
    </source>
</evidence>
<reference evidence="10 11" key="1">
    <citation type="submission" date="2020-11" db="EMBL/GenBank/DDBJ databases">
        <title>Kefir isolates.</title>
        <authorList>
            <person name="Marcisauskas S."/>
            <person name="Kim Y."/>
            <person name="Blasche S."/>
        </authorList>
    </citation>
    <scope>NUCLEOTIDE SEQUENCE [LARGE SCALE GENOMIC DNA]</scope>
    <source>
        <strain evidence="10 11">KR</strain>
    </source>
</reference>
<dbReference type="SUPFAM" id="SSF140718">
    <property type="entry name" value="Mediator hinge subcomplex-like"/>
    <property type="match status" value="1"/>
</dbReference>
<dbReference type="EMBL" id="PUHQ01000126">
    <property type="protein sequence ID" value="KAG0655229.1"/>
    <property type="molecule type" value="Genomic_DNA"/>
</dbReference>
<evidence type="ECO:0000256" key="3">
    <source>
        <dbReference type="ARBA" id="ARBA00019691"/>
    </source>
</evidence>
<dbReference type="AlphaFoldDB" id="A0A9P6VVQ1"/>
<keyword evidence="5 8" id="KW-0010">Activator</keyword>
<evidence type="ECO:0000256" key="8">
    <source>
        <dbReference type="RuleBase" id="RU366036"/>
    </source>
</evidence>
<dbReference type="Pfam" id="PF11221">
    <property type="entry name" value="Med21"/>
    <property type="match status" value="1"/>
</dbReference>
<dbReference type="InterPro" id="IPR021384">
    <property type="entry name" value="Mediator_Med21"/>
</dbReference>
<keyword evidence="7 8" id="KW-0539">Nucleus</keyword>
<comment type="subunit">
    <text evidence="8">Component of the Mediator complex.</text>
</comment>
<gene>
    <name evidence="10" type="ORF">C6P46_001095</name>
</gene>
<proteinExistence type="inferred from homology"/>
<accession>A0A9P6VVQ1</accession>
<dbReference type="PANTHER" id="PTHR13381">
    <property type="entry name" value="RNA POLYMERASE II HOLOENZYME COMPONENT SRB7"/>
    <property type="match status" value="1"/>
</dbReference>
<evidence type="ECO:0000256" key="1">
    <source>
        <dbReference type="ARBA" id="ARBA00004123"/>
    </source>
</evidence>
<comment type="subcellular location">
    <subcellularLocation>
        <location evidence="1 8">Nucleus</location>
    </subcellularLocation>
</comment>
<dbReference type="Gene3D" id="6.10.280.10">
    <property type="entry name" value="Mediator complex, subunit Med21"/>
    <property type="match status" value="1"/>
</dbReference>
<dbReference type="GO" id="GO:0006357">
    <property type="term" value="P:regulation of transcription by RNA polymerase II"/>
    <property type="evidence" value="ECO:0007669"/>
    <property type="project" value="TreeGrafter"/>
</dbReference>
<evidence type="ECO:0000256" key="4">
    <source>
        <dbReference type="ARBA" id="ARBA00023015"/>
    </source>
</evidence>
<protein>
    <recommendedName>
        <fullName evidence="3 8">Mediator of RNA polymerase II transcription subunit 21</fullName>
    </recommendedName>
</protein>
<keyword evidence="4 8" id="KW-0805">Transcription regulation</keyword>
<feature type="region of interest" description="Disordered" evidence="9">
    <location>
        <begin position="85"/>
        <end position="115"/>
    </location>
</feature>
<dbReference type="OrthoDB" id="526653at2759"/>
<name>A0A9P6VVQ1_RHOMI</name>
<dbReference type="Proteomes" id="UP000777482">
    <property type="component" value="Unassembled WGS sequence"/>
</dbReference>
<organism evidence="10 11">
    <name type="scientific">Rhodotorula mucilaginosa</name>
    <name type="common">Yeast</name>
    <name type="synonym">Rhodotorula rubra</name>
    <dbReference type="NCBI Taxonomy" id="5537"/>
    <lineage>
        <taxon>Eukaryota</taxon>
        <taxon>Fungi</taxon>
        <taxon>Dikarya</taxon>
        <taxon>Basidiomycota</taxon>
        <taxon>Pucciniomycotina</taxon>
        <taxon>Microbotryomycetes</taxon>
        <taxon>Sporidiobolales</taxon>
        <taxon>Sporidiobolaceae</taxon>
        <taxon>Rhodotorula</taxon>
    </lineage>
</organism>
<dbReference type="GO" id="GO:0003712">
    <property type="term" value="F:transcription coregulator activity"/>
    <property type="evidence" value="ECO:0007669"/>
    <property type="project" value="TreeGrafter"/>
</dbReference>
<feature type="compositionally biased region" description="Pro residues" evidence="9">
    <location>
        <begin position="88"/>
        <end position="101"/>
    </location>
</feature>
<evidence type="ECO:0000313" key="10">
    <source>
        <dbReference type="EMBL" id="KAG0655229.1"/>
    </source>
</evidence>
<comment type="caution">
    <text evidence="10">The sequence shown here is derived from an EMBL/GenBank/DDBJ whole genome shotgun (WGS) entry which is preliminary data.</text>
</comment>
<dbReference type="GO" id="GO:0016592">
    <property type="term" value="C:mediator complex"/>
    <property type="evidence" value="ECO:0007669"/>
    <property type="project" value="UniProtKB-UniRule"/>
</dbReference>
<evidence type="ECO:0000256" key="9">
    <source>
        <dbReference type="SAM" id="MobiDB-lite"/>
    </source>
</evidence>
<keyword evidence="11" id="KW-1185">Reference proteome</keyword>
<evidence type="ECO:0000256" key="6">
    <source>
        <dbReference type="ARBA" id="ARBA00023163"/>
    </source>
</evidence>
<dbReference type="PANTHER" id="PTHR13381:SF0">
    <property type="entry name" value="MEDIATOR OF RNA POLYMERASE II TRANSCRIPTION SUBUNIT 21"/>
    <property type="match status" value="1"/>
</dbReference>
<keyword evidence="6 8" id="KW-0804">Transcription</keyword>
<evidence type="ECO:0000313" key="11">
    <source>
        <dbReference type="Proteomes" id="UP000777482"/>
    </source>
</evidence>
<dbReference type="InterPro" id="IPR037212">
    <property type="entry name" value="Med7/Med21-like"/>
</dbReference>
<comment type="similarity">
    <text evidence="2 8">Belongs to the Mediator complex subunit 21 family.</text>
</comment>
<evidence type="ECO:0000256" key="7">
    <source>
        <dbReference type="ARBA" id="ARBA00023242"/>
    </source>
</evidence>
<sequence>MDLARQQSHMDRLTQTQNSIDDLVRIMYSSLSYLSRKASFKQINPNFPVTQSIPGADSQETYQENRKELVGDFLRKAKQLEYLISVLPSPPPPPSAAPPPQNGTGAGDSDEAEFARLEQELQSANDEYLDALQQAGD</sequence>